<gene>
    <name evidence="2" type="ORF">HCN44_008153</name>
</gene>
<feature type="domain" description="F-box" evidence="1">
    <location>
        <begin position="70"/>
        <end position="103"/>
    </location>
</feature>
<dbReference type="Gene3D" id="3.80.10.10">
    <property type="entry name" value="Ribonuclease Inhibitor"/>
    <property type="match status" value="1"/>
</dbReference>
<reference evidence="2 3" key="1">
    <citation type="submission" date="2020-08" db="EMBL/GenBank/DDBJ databases">
        <title>Aphidius gifuensis genome sequencing and assembly.</title>
        <authorList>
            <person name="Du Z."/>
        </authorList>
    </citation>
    <scope>NUCLEOTIDE SEQUENCE [LARGE SCALE GENOMIC DNA]</scope>
    <source>
        <strain evidence="2">YNYX2018</strain>
        <tissue evidence="2">Adults</tissue>
    </source>
</reference>
<protein>
    <recommendedName>
        <fullName evidence="1">F-box domain-containing protein</fullName>
    </recommendedName>
</protein>
<dbReference type="InterPro" id="IPR032675">
    <property type="entry name" value="LRR_dom_sf"/>
</dbReference>
<organism evidence="2 3">
    <name type="scientific">Aphidius gifuensis</name>
    <name type="common">Parasitoid wasp</name>
    <dbReference type="NCBI Taxonomy" id="684658"/>
    <lineage>
        <taxon>Eukaryota</taxon>
        <taxon>Metazoa</taxon>
        <taxon>Ecdysozoa</taxon>
        <taxon>Arthropoda</taxon>
        <taxon>Hexapoda</taxon>
        <taxon>Insecta</taxon>
        <taxon>Pterygota</taxon>
        <taxon>Neoptera</taxon>
        <taxon>Endopterygota</taxon>
        <taxon>Hymenoptera</taxon>
        <taxon>Apocrita</taxon>
        <taxon>Ichneumonoidea</taxon>
        <taxon>Braconidae</taxon>
        <taxon>Aphidiinae</taxon>
        <taxon>Aphidius</taxon>
    </lineage>
</organism>
<dbReference type="GO" id="GO:0019005">
    <property type="term" value="C:SCF ubiquitin ligase complex"/>
    <property type="evidence" value="ECO:0007669"/>
    <property type="project" value="TreeGrafter"/>
</dbReference>
<sequence length="483" mass="54786">MKGGIVVIRQLTDVTEKRALIPYNLILSEKYKDAMNASTTRFEIMKMIKIHSDPKDEIVEPVVPVNDNYLAKIFTYVPKCERPKLALVCKQWKKTFDDSWFKVKKIEIIYWRYDEYPNCLDKYPTSDGGFCLIKSLLIKYGCYLTTLDLTAYGNCNIVPVINELCPNLVTLRLRFTNMDKLILANSFTRLSKLKSLTIIFQNIKTFLVLPTVALFNSLRNVANTLTNLNLLNWLDELVDIPNLTRAINDVIRDLKALKKLELAGIGISVDIFNYLTENGIVYSNHTIFLKKTLFVSDPFINIKVLNMMGCRITDDTLYTIANTFKHLTLLKIISHLVTDDGVVALSKMINLQYLIFGGNTNITDSSVKLLKNLIRLCLPTSDKVTDDSVLTVIENSPKIDVLSVYGTKVTAELVKKAAAISNKRERRLILCVASMPDIQQYESPYFELRMIRKIMEKKMVHVGTSAHGDNGLTTSARGQAQIS</sequence>
<dbReference type="OrthoDB" id="10257471at2759"/>
<dbReference type="AlphaFoldDB" id="A0A835CNG1"/>
<dbReference type="GO" id="GO:0031146">
    <property type="term" value="P:SCF-dependent proteasomal ubiquitin-dependent protein catabolic process"/>
    <property type="evidence" value="ECO:0007669"/>
    <property type="project" value="TreeGrafter"/>
</dbReference>
<keyword evidence="3" id="KW-1185">Reference proteome</keyword>
<proteinExistence type="predicted"/>
<dbReference type="SUPFAM" id="SSF81383">
    <property type="entry name" value="F-box domain"/>
    <property type="match status" value="1"/>
</dbReference>
<dbReference type="PANTHER" id="PTHR13318">
    <property type="entry name" value="PARTNER OF PAIRED, ISOFORM B-RELATED"/>
    <property type="match status" value="1"/>
</dbReference>
<dbReference type="InterPro" id="IPR036047">
    <property type="entry name" value="F-box-like_dom_sf"/>
</dbReference>
<accession>A0A835CNG1</accession>
<dbReference type="PANTHER" id="PTHR13318:SF212">
    <property type="entry name" value="F-BOX_LRR-REPEAT PROTEIN 17"/>
    <property type="match status" value="1"/>
</dbReference>
<evidence type="ECO:0000313" key="2">
    <source>
        <dbReference type="EMBL" id="KAF7989479.1"/>
    </source>
</evidence>
<dbReference type="SUPFAM" id="SSF52047">
    <property type="entry name" value="RNI-like"/>
    <property type="match status" value="1"/>
</dbReference>
<dbReference type="Proteomes" id="UP000639338">
    <property type="component" value="Unassembled WGS sequence"/>
</dbReference>
<evidence type="ECO:0000259" key="1">
    <source>
        <dbReference type="Pfam" id="PF00646"/>
    </source>
</evidence>
<dbReference type="InterPro" id="IPR001810">
    <property type="entry name" value="F-box_dom"/>
</dbReference>
<comment type="caution">
    <text evidence="2">The sequence shown here is derived from an EMBL/GenBank/DDBJ whole genome shotgun (WGS) entry which is preliminary data.</text>
</comment>
<dbReference type="Pfam" id="PF00646">
    <property type="entry name" value="F-box"/>
    <property type="match status" value="1"/>
</dbReference>
<evidence type="ECO:0000313" key="3">
    <source>
        <dbReference type="Proteomes" id="UP000639338"/>
    </source>
</evidence>
<name>A0A835CNG1_APHGI</name>
<dbReference type="EMBL" id="JACMRX010000005">
    <property type="protein sequence ID" value="KAF7989479.1"/>
    <property type="molecule type" value="Genomic_DNA"/>
</dbReference>